<evidence type="ECO:0000259" key="2">
    <source>
        <dbReference type="SMART" id="SM00421"/>
    </source>
</evidence>
<dbReference type="GO" id="GO:0006355">
    <property type="term" value="P:regulation of DNA-templated transcription"/>
    <property type="evidence" value="ECO:0007669"/>
    <property type="project" value="InterPro"/>
</dbReference>
<protein>
    <submittedName>
        <fullName evidence="3">PAS domain-containing protein</fullName>
    </submittedName>
</protein>
<dbReference type="SUPFAM" id="SSF55785">
    <property type="entry name" value="PYP-like sensor domain (PAS domain)"/>
    <property type="match status" value="1"/>
</dbReference>
<keyword evidence="4" id="KW-1185">Reference proteome</keyword>
<dbReference type="SMART" id="SM00421">
    <property type="entry name" value="HTH_LUXR"/>
    <property type="match status" value="1"/>
</dbReference>
<dbReference type="AlphaFoldDB" id="A0A845SRG8"/>
<dbReference type="InterPro" id="IPR000792">
    <property type="entry name" value="Tscrpt_reg_LuxR_C"/>
</dbReference>
<dbReference type="PRINTS" id="PR00038">
    <property type="entry name" value="HTHLUXR"/>
</dbReference>
<reference evidence="3 4" key="1">
    <citation type="submission" date="2019-12" db="EMBL/GenBank/DDBJ databases">
        <authorList>
            <person name="Lee S.D."/>
        </authorList>
    </citation>
    <scope>NUCLEOTIDE SEQUENCE [LARGE SCALE GENOMIC DNA]</scope>
    <source>
        <strain evidence="3 4">SAP-6</strain>
    </source>
</reference>
<dbReference type="Pfam" id="PF08448">
    <property type="entry name" value="PAS_4"/>
    <property type="match status" value="1"/>
</dbReference>
<reference evidence="3 4" key="2">
    <citation type="submission" date="2020-02" db="EMBL/GenBank/DDBJ databases">
        <title>The new genus of Enterobacteriales.</title>
        <authorList>
            <person name="Kim I.S."/>
        </authorList>
    </citation>
    <scope>NUCLEOTIDE SEQUENCE [LARGE SCALE GENOMIC DNA]</scope>
    <source>
        <strain evidence="3 4">SAP-6</strain>
    </source>
</reference>
<dbReference type="EMBL" id="WUBS01000017">
    <property type="protein sequence ID" value="NDL65228.1"/>
    <property type="molecule type" value="Genomic_DNA"/>
</dbReference>
<gene>
    <name evidence="3" type="ORF">GRH90_21080</name>
</gene>
<name>A0A845SRG8_9GAMM</name>
<evidence type="ECO:0000256" key="1">
    <source>
        <dbReference type="ARBA" id="ARBA00023125"/>
    </source>
</evidence>
<proteinExistence type="predicted"/>
<dbReference type="InterPro" id="IPR035965">
    <property type="entry name" value="PAS-like_dom_sf"/>
</dbReference>
<dbReference type="CDD" id="cd06170">
    <property type="entry name" value="LuxR_C_like"/>
    <property type="match status" value="1"/>
</dbReference>
<evidence type="ECO:0000313" key="3">
    <source>
        <dbReference type="EMBL" id="NDL65228.1"/>
    </source>
</evidence>
<keyword evidence="1" id="KW-0238">DNA-binding</keyword>
<dbReference type="SUPFAM" id="SSF46894">
    <property type="entry name" value="C-terminal effector domain of the bipartite response regulators"/>
    <property type="match status" value="1"/>
</dbReference>
<dbReference type="InterPro" id="IPR013656">
    <property type="entry name" value="PAS_4"/>
</dbReference>
<dbReference type="InterPro" id="IPR016032">
    <property type="entry name" value="Sig_transdc_resp-reg_C-effctor"/>
</dbReference>
<sequence>MIKLLDHLPDPYCIKNRESRIIYANEPMAREVFNVKSTKELIGKLDCEIDSALEEFDNPREFVKQDRRVMSTEKANNILENHPYAIDYPIVVNKLPFKDMDDKCVGVLVYTKKLEVYTLNDYVKGHMPGSLLLNKPDDFFTEKECEVMFFRLQGMKSKQVAKRLNLAENTVHNYMQKLYNKSGTTHIDDFRAFCEQRHYHRYLPKRFLQTDHIEFDTPSLR</sequence>
<dbReference type="Proteomes" id="UP000461443">
    <property type="component" value="Unassembled WGS sequence"/>
</dbReference>
<dbReference type="Gene3D" id="1.10.10.10">
    <property type="entry name" value="Winged helix-like DNA-binding domain superfamily/Winged helix DNA-binding domain"/>
    <property type="match status" value="1"/>
</dbReference>
<dbReference type="Pfam" id="PF00196">
    <property type="entry name" value="GerE"/>
    <property type="match status" value="1"/>
</dbReference>
<evidence type="ECO:0000313" key="4">
    <source>
        <dbReference type="Proteomes" id="UP000461443"/>
    </source>
</evidence>
<organism evidence="3 4">
    <name type="scientific">Acerihabitans arboris</name>
    <dbReference type="NCBI Taxonomy" id="2691583"/>
    <lineage>
        <taxon>Bacteria</taxon>
        <taxon>Pseudomonadati</taxon>
        <taxon>Pseudomonadota</taxon>
        <taxon>Gammaproteobacteria</taxon>
        <taxon>Enterobacterales</taxon>
        <taxon>Pectobacteriaceae</taxon>
        <taxon>Acerihabitans</taxon>
    </lineage>
</organism>
<comment type="caution">
    <text evidence="3">The sequence shown here is derived from an EMBL/GenBank/DDBJ whole genome shotgun (WGS) entry which is preliminary data.</text>
</comment>
<dbReference type="InterPro" id="IPR036388">
    <property type="entry name" value="WH-like_DNA-bd_sf"/>
</dbReference>
<feature type="domain" description="HTH luxR-type" evidence="2">
    <location>
        <begin position="137"/>
        <end position="194"/>
    </location>
</feature>
<dbReference type="Gene3D" id="3.30.450.20">
    <property type="entry name" value="PAS domain"/>
    <property type="match status" value="1"/>
</dbReference>
<dbReference type="GO" id="GO:0003677">
    <property type="term" value="F:DNA binding"/>
    <property type="evidence" value="ECO:0007669"/>
    <property type="project" value="UniProtKB-KW"/>
</dbReference>
<accession>A0A845SRG8</accession>